<name>A0AAD6PSS1_9ROSI</name>
<keyword evidence="2" id="KW-1185">Reference proteome</keyword>
<protein>
    <submittedName>
        <fullName evidence="1">Uncharacterized protein</fullName>
    </submittedName>
</protein>
<evidence type="ECO:0000313" key="1">
    <source>
        <dbReference type="EMBL" id="KAJ6959936.1"/>
    </source>
</evidence>
<dbReference type="Gene3D" id="3.40.50.2000">
    <property type="entry name" value="Glycogen Phosphorylase B"/>
    <property type="match status" value="2"/>
</dbReference>
<organism evidence="1 2">
    <name type="scientific">Populus alba x Populus x berolinensis</name>
    <dbReference type="NCBI Taxonomy" id="444605"/>
    <lineage>
        <taxon>Eukaryota</taxon>
        <taxon>Viridiplantae</taxon>
        <taxon>Streptophyta</taxon>
        <taxon>Embryophyta</taxon>
        <taxon>Tracheophyta</taxon>
        <taxon>Spermatophyta</taxon>
        <taxon>Magnoliopsida</taxon>
        <taxon>eudicotyledons</taxon>
        <taxon>Gunneridae</taxon>
        <taxon>Pentapetalae</taxon>
        <taxon>rosids</taxon>
        <taxon>fabids</taxon>
        <taxon>Malpighiales</taxon>
        <taxon>Salicaceae</taxon>
        <taxon>Saliceae</taxon>
        <taxon>Populus</taxon>
    </lineage>
</organism>
<dbReference type="EMBL" id="JAQIZT010000017">
    <property type="protein sequence ID" value="KAJ6959936.1"/>
    <property type="molecule type" value="Genomic_DNA"/>
</dbReference>
<sequence length="178" mass="19806">MEWLESHSPASVLYISFGSQNRTSPSQMMELAIGLEESAKPFIWVIRPPVGFEPKSEFRAEYLPEGFEERMEKRKQGWPLAAEQAYNSKMLVEEMGVSVELTRGVQGSIDSKEVKRVIGLVMAKKGKGGDLRSKAMVIKEQLRASVRDEGEDKGSSVKALNDLIKTLQSKGQTINSIS</sequence>
<dbReference type="Proteomes" id="UP001164929">
    <property type="component" value="Chromosome 17"/>
</dbReference>
<evidence type="ECO:0000313" key="2">
    <source>
        <dbReference type="Proteomes" id="UP001164929"/>
    </source>
</evidence>
<accession>A0AAD6PSS1</accession>
<dbReference type="PANTHER" id="PTHR48045">
    <property type="entry name" value="UDP-GLYCOSYLTRANSFERASE 72B1"/>
    <property type="match status" value="1"/>
</dbReference>
<gene>
    <name evidence="1" type="ORF">NC653_038094</name>
</gene>
<dbReference type="PANTHER" id="PTHR48045:SF37">
    <property type="entry name" value="UDP-GLYCOSYLTRANSFERASE 92A1-LIKE"/>
    <property type="match status" value="1"/>
</dbReference>
<comment type="caution">
    <text evidence="1">The sequence shown here is derived from an EMBL/GenBank/DDBJ whole genome shotgun (WGS) entry which is preliminary data.</text>
</comment>
<reference evidence="1" key="1">
    <citation type="journal article" date="2023" name="Mol. Ecol. Resour.">
        <title>Chromosome-level genome assembly of a triploid poplar Populus alba 'Berolinensis'.</title>
        <authorList>
            <person name="Chen S."/>
            <person name="Yu Y."/>
            <person name="Wang X."/>
            <person name="Wang S."/>
            <person name="Zhang T."/>
            <person name="Zhou Y."/>
            <person name="He R."/>
            <person name="Meng N."/>
            <person name="Wang Y."/>
            <person name="Liu W."/>
            <person name="Liu Z."/>
            <person name="Liu J."/>
            <person name="Guo Q."/>
            <person name="Huang H."/>
            <person name="Sederoff R.R."/>
            <person name="Wang G."/>
            <person name="Qu G."/>
            <person name="Chen S."/>
        </authorList>
    </citation>
    <scope>NUCLEOTIDE SEQUENCE</scope>
    <source>
        <strain evidence="1">SC-2020</strain>
    </source>
</reference>
<dbReference type="SUPFAM" id="SSF53756">
    <property type="entry name" value="UDP-Glycosyltransferase/glycogen phosphorylase"/>
    <property type="match status" value="1"/>
</dbReference>
<proteinExistence type="predicted"/>
<dbReference type="AlphaFoldDB" id="A0AAD6PSS1"/>